<sequence>MLGGKYDDSDSEDHGGKIANSSEEEEGPTKAAEQTTTAEGEESEDSEDEEGGDKLPSASKAFKTLNAMGEEGLSFKKHEKERGKKDRVRMHQMSLDRVTTASAATLRGQGWLPGNDAKQAVLPEEVAGKRPRGDEEEKANESKGQGKGKGKMSVKDLTKLKRFKGQSGLDHNGKTWKPEIWMTMRQEYD</sequence>
<name>A0AA36I4J8_9DINO</name>
<evidence type="ECO:0000256" key="1">
    <source>
        <dbReference type="SAM" id="MobiDB-lite"/>
    </source>
</evidence>
<dbReference type="EMBL" id="CAUJNA010000762">
    <property type="protein sequence ID" value="CAJ1380934.1"/>
    <property type="molecule type" value="Genomic_DNA"/>
</dbReference>
<feature type="compositionally biased region" description="Basic and acidic residues" evidence="1">
    <location>
        <begin position="1"/>
        <end position="16"/>
    </location>
</feature>
<evidence type="ECO:0000313" key="3">
    <source>
        <dbReference type="Proteomes" id="UP001178507"/>
    </source>
</evidence>
<keyword evidence="3" id="KW-1185">Reference proteome</keyword>
<feature type="compositionally biased region" description="Basic and acidic residues" evidence="1">
    <location>
        <begin position="73"/>
        <end position="84"/>
    </location>
</feature>
<evidence type="ECO:0000313" key="2">
    <source>
        <dbReference type="EMBL" id="CAJ1380934.1"/>
    </source>
</evidence>
<protein>
    <submittedName>
        <fullName evidence="2">Uncharacterized protein</fullName>
    </submittedName>
</protein>
<comment type="caution">
    <text evidence="2">The sequence shown here is derived from an EMBL/GenBank/DDBJ whole genome shotgun (WGS) entry which is preliminary data.</text>
</comment>
<feature type="region of interest" description="Disordered" evidence="1">
    <location>
        <begin position="1"/>
        <end position="155"/>
    </location>
</feature>
<dbReference type="Proteomes" id="UP001178507">
    <property type="component" value="Unassembled WGS sequence"/>
</dbReference>
<gene>
    <name evidence="2" type="ORF">EVOR1521_LOCUS8753</name>
</gene>
<organism evidence="2 3">
    <name type="scientific">Effrenium voratum</name>
    <dbReference type="NCBI Taxonomy" id="2562239"/>
    <lineage>
        <taxon>Eukaryota</taxon>
        <taxon>Sar</taxon>
        <taxon>Alveolata</taxon>
        <taxon>Dinophyceae</taxon>
        <taxon>Suessiales</taxon>
        <taxon>Symbiodiniaceae</taxon>
        <taxon>Effrenium</taxon>
    </lineage>
</organism>
<accession>A0AA36I4J8</accession>
<feature type="compositionally biased region" description="Acidic residues" evidence="1">
    <location>
        <begin position="39"/>
        <end position="51"/>
    </location>
</feature>
<dbReference type="AlphaFoldDB" id="A0AA36I4J8"/>
<reference evidence="2" key="1">
    <citation type="submission" date="2023-08" db="EMBL/GenBank/DDBJ databases">
        <authorList>
            <person name="Chen Y."/>
            <person name="Shah S."/>
            <person name="Dougan E. K."/>
            <person name="Thang M."/>
            <person name="Chan C."/>
        </authorList>
    </citation>
    <scope>NUCLEOTIDE SEQUENCE</scope>
</reference>
<proteinExistence type="predicted"/>
<feature type="compositionally biased region" description="Basic and acidic residues" evidence="1">
    <location>
        <begin position="126"/>
        <end position="141"/>
    </location>
</feature>